<keyword evidence="5 7" id="KW-1133">Transmembrane helix</keyword>
<feature type="transmembrane region" description="Helical" evidence="7">
    <location>
        <begin position="31"/>
        <end position="52"/>
    </location>
</feature>
<accession>A0ABT2T5G1</accession>
<evidence type="ECO:0000256" key="7">
    <source>
        <dbReference type="SAM" id="Phobius"/>
    </source>
</evidence>
<keyword evidence="4 7" id="KW-0812">Transmembrane</keyword>
<feature type="transmembrane region" description="Helical" evidence="7">
    <location>
        <begin position="260"/>
        <end position="278"/>
    </location>
</feature>
<gene>
    <name evidence="8" type="ORF">OCV77_13575</name>
</gene>
<dbReference type="RefSeq" id="WP_262575553.1">
    <property type="nucleotide sequence ID" value="NZ_JAOQKJ010000013.1"/>
</dbReference>
<evidence type="ECO:0000256" key="3">
    <source>
        <dbReference type="ARBA" id="ARBA00022475"/>
    </source>
</evidence>
<feature type="transmembrane region" description="Helical" evidence="7">
    <location>
        <begin position="192"/>
        <end position="214"/>
    </location>
</feature>
<keyword evidence="2" id="KW-0813">Transport</keyword>
<comment type="subcellular location">
    <subcellularLocation>
        <location evidence="1">Membrane</location>
        <topology evidence="1">Multi-pass membrane protein</topology>
    </subcellularLocation>
</comment>
<evidence type="ECO:0000256" key="2">
    <source>
        <dbReference type="ARBA" id="ARBA00022448"/>
    </source>
</evidence>
<comment type="caution">
    <text evidence="8">The sequence shown here is derived from an EMBL/GenBank/DDBJ whole genome shotgun (WGS) entry which is preliminary data.</text>
</comment>
<proteinExistence type="predicted"/>
<dbReference type="InterPro" id="IPR004776">
    <property type="entry name" value="Mem_transp_PIN-like"/>
</dbReference>
<sequence>MIKILEALLPVLLMMGLGAFCKARGWLKQESINGLKFLATKIILPVAIFHALSTADYSSSIFKIVLIMFCMLLISFGAGFLVKGFVKPPYRKYVPFLVSVYEGGMMAYPLYTNLCGTENLSQIAVLDIAGLLFGFSVYMSLLRAVDGSEKMGVRDICLDAVKNPAFIATVLGILCGLTGIVRGLLESSAGDLYLICESMITSPLSAIILLIVGYELKPDRALMIPCLKTLLLRMAVQAVMILGVLAAVHRFAGRNQLLDLAVLIYMSAPATFSLQTFVKTEEGSTYIATTNSLYCFISIAVYAIAAFFVR</sequence>
<dbReference type="EMBL" id="JAOQKJ010000013">
    <property type="protein sequence ID" value="MCU6745502.1"/>
    <property type="molecule type" value="Genomic_DNA"/>
</dbReference>
<dbReference type="Pfam" id="PF03547">
    <property type="entry name" value="Mem_trans"/>
    <property type="match status" value="1"/>
</dbReference>
<dbReference type="PANTHER" id="PTHR36838:SF3">
    <property type="entry name" value="TRANSPORTER AUXIN EFFLUX CARRIER EC FAMILY"/>
    <property type="match status" value="1"/>
</dbReference>
<protein>
    <submittedName>
        <fullName evidence="8">AEC family transporter</fullName>
    </submittedName>
</protein>
<feature type="transmembrane region" description="Helical" evidence="7">
    <location>
        <begin position="230"/>
        <end position="248"/>
    </location>
</feature>
<keyword evidence="6 7" id="KW-0472">Membrane</keyword>
<dbReference type="Proteomes" id="UP001652432">
    <property type="component" value="Unassembled WGS sequence"/>
</dbReference>
<organism evidence="8 9">
    <name type="scientific">Suilimivivens aceti</name>
    <dbReference type="NCBI Taxonomy" id="2981774"/>
    <lineage>
        <taxon>Bacteria</taxon>
        <taxon>Bacillati</taxon>
        <taxon>Bacillota</taxon>
        <taxon>Clostridia</taxon>
        <taxon>Lachnospirales</taxon>
        <taxon>Lachnospiraceae</taxon>
        <taxon>Suilimivivens</taxon>
    </lineage>
</organism>
<reference evidence="8 9" key="1">
    <citation type="journal article" date="2021" name="ISME Commun">
        <title>Automated analysis of genomic sequences facilitates high-throughput and comprehensive description of bacteria.</title>
        <authorList>
            <person name="Hitch T.C.A."/>
        </authorList>
    </citation>
    <scope>NUCLEOTIDE SEQUENCE [LARGE SCALE GENOMIC DNA]</scope>
    <source>
        <strain evidence="8 9">Sanger_18</strain>
    </source>
</reference>
<dbReference type="PANTHER" id="PTHR36838">
    <property type="entry name" value="AUXIN EFFLUX CARRIER FAMILY PROTEIN"/>
    <property type="match status" value="1"/>
</dbReference>
<feature type="transmembrane region" description="Helical" evidence="7">
    <location>
        <begin position="165"/>
        <end position="185"/>
    </location>
</feature>
<evidence type="ECO:0000313" key="8">
    <source>
        <dbReference type="EMBL" id="MCU6745502.1"/>
    </source>
</evidence>
<evidence type="ECO:0000256" key="6">
    <source>
        <dbReference type="ARBA" id="ARBA00023136"/>
    </source>
</evidence>
<keyword evidence="3" id="KW-1003">Cell membrane</keyword>
<evidence type="ECO:0000256" key="4">
    <source>
        <dbReference type="ARBA" id="ARBA00022692"/>
    </source>
</evidence>
<feature type="transmembrane region" description="Helical" evidence="7">
    <location>
        <begin position="123"/>
        <end position="145"/>
    </location>
</feature>
<evidence type="ECO:0000313" key="9">
    <source>
        <dbReference type="Proteomes" id="UP001652432"/>
    </source>
</evidence>
<evidence type="ECO:0000256" key="5">
    <source>
        <dbReference type="ARBA" id="ARBA00022989"/>
    </source>
</evidence>
<evidence type="ECO:0000256" key="1">
    <source>
        <dbReference type="ARBA" id="ARBA00004141"/>
    </source>
</evidence>
<feature type="transmembrane region" description="Helical" evidence="7">
    <location>
        <begin position="284"/>
        <end position="309"/>
    </location>
</feature>
<feature type="transmembrane region" description="Helical" evidence="7">
    <location>
        <begin position="64"/>
        <end position="81"/>
    </location>
</feature>
<keyword evidence="9" id="KW-1185">Reference proteome</keyword>
<name>A0ABT2T5G1_9FIRM</name>